<reference evidence="1 2" key="1">
    <citation type="submission" date="2018-09" db="EMBL/GenBank/DDBJ databases">
        <title>Cohnella cavernae sp. nov., isolated from a karst cave.</title>
        <authorList>
            <person name="Zhu H."/>
        </authorList>
    </citation>
    <scope>NUCLEOTIDE SEQUENCE [LARGE SCALE GENOMIC DNA]</scope>
    <source>
        <strain evidence="1 2">K2E09-144</strain>
    </source>
</reference>
<dbReference type="OrthoDB" id="2639859at2"/>
<accession>A0A398CM42</accession>
<evidence type="ECO:0000313" key="1">
    <source>
        <dbReference type="EMBL" id="RIE03713.1"/>
    </source>
</evidence>
<name>A0A398CM42_9BACL</name>
<organism evidence="1 2">
    <name type="scientific">Cohnella faecalis</name>
    <dbReference type="NCBI Taxonomy" id="2315694"/>
    <lineage>
        <taxon>Bacteria</taxon>
        <taxon>Bacillati</taxon>
        <taxon>Bacillota</taxon>
        <taxon>Bacilli</taxon>
        <taxon>Bacillales</taxon>
        <taxon>Paenibacillaceae</taxon>
        <taxon>Cohnella</taxon>
    </lineage>
</organism>
<evidence type="ECO:0000313" key="2">
    <source>
        <dbReference type="Proteomes" id="UP000266340"/>
    </source>
</evidence>
<dbReference type="EMBL" id="QXJM01000032">
    <property type="protein sequence ID" value="RIE03713.1"/>
    <property type="molecule type" value="Genomic_DNA"/>
</dbReference>
<comment type="caution">
    <text evidence="1">The sequence shown here is derived from an EMBL/GenBank/DDBJ whole genome shotgun (WGS) entry which is preliminary data.</text>
</comment>
<proteinExistence type="predicted"/>
<protein>
    <submittedName>
        <fullName evidence="1">Uncharacterized protein</fullName>
    </submittedName>
</protein>
<keyword evidence="2" id="KW-1185">Reference proteome</keyword>
<dbReference type="Proteomes" id="UP000266340">
    <property type="component" value="Unassembled WGS sequence"/>
</dbReference>
<dbReference type="AlphaFoldDB" id="A0A398CM42"/>
<sequence length="65" mass="7445">MNVFWMLPDTTVHKQEVADIEQLMFLMRMVTTTSIKGRAYRISDTELLVDSDRISIVVTLVNAEA</sequence>
<dbReference type="RefSeq" id="WP_119149105.1">
    <property type="nucleotide sequence ID" value="NZ_JBHSOV010000021.1"/>
</dbReference>
<gene>
    <name evidence="1" type="ORF">D3H35_10480</name>
</gene>